<accession>A0AAE0F7S4</accession>
<comment type="caution">
    <text evidence="1">The sequence shown here is derived from an EMBL/GenBank/DDBJ whole genome shotgun (WGS) entry which is preliminary data.</text>
</comment>
<gene>
    <name evidence="1" type="ORF">CYMTET_36736</name>
</gene>
<evidence type="ECO:0000313" key="1">
    <source>
        <dbReference type="EMBL" id="KAK3254035.1"/>
    </source>
</evidence>
<reference evidence="1 2" key="1">
    <citation type="journal article" date="2015" name="Genome Biol. Evol.">
        <title>Comparative Genomics of a Bacterivorous Green Alga Reveals Evolutionary Causalities and Consequences of Phago-Mixotrophic Mode of Nutrition.</title>
        <authorList>
            <person name="Burns J.A."/>
            <person name="Paasch A."/>
            <person name="Narechania A."/>
            <person name="Kim E."/>
        </authorList>
    </citation>
    <scope>NUCLEOTIDE SEQUENCE [LARGE SCALE GENOMIC DNA]</scope>
    <source>
        <strain evidence="1 2">PLY_AMNH</strain>
    </source>
</reference>
<organism evidence="1 2">
    <name type="scientific">Cymbomonas tetramitiformis</name>
    <dbReference type="NCBI Taxonomy" id="36881"/>
    <lineage>
        <taxon>Eukaryota</taxon>
        <taxon>Viridiplantae</taxon>
        <taxon>Chlorophyta</taxon>
        <taxon>Pyramimonadophyceae</taxon>
        <taxon>Pyramimonadales</taxon>
        <taxon>Pyramimonadaceae</taxon>
        <taxon>Cymbomonas</taxon>
    </lineage>
</organism>
<protein>
    <submittedName>
        <fullName evidence="1">Uncharacterized protein</fullName>
    </submittedName>
</protein>
<dbReference type="EMBL" id="LGRX02024272">
    <property type="protein sequence ID" value="KAK3254035.1"/>
    <property type="molecule type" value="Genomic_DNA"/>
</dbReference>
<feature type="non-terminal residue" evidence="1">
    <location>
        <position position="1"/>
    </location>
</feature>
<sequence>VSVHPGGVCRIKLAPLPRHRKVGVHGRFNATNKEDVMYEDLIYKEAFQGKTFGTSEHRRTAFSPDD</sequence>
<evidence type="ECO:0000313" key="2">
    <source>
        <dbReference type="Proteomes" id="UP001190700"/>
    </source>
</evidence>
<dbReference type="AlphaFoldDB" id="A0AAE0F7S4"/>
<proteinExistence type="predicted"/>
<name>A0AAE0F7S4_9CHLO</name>
<dbReference type="Proteomes" id="UP001190700">
    <property type="component" value="Unassembled WGS sequence"/>
</dbReference>
<keyword evidence="2" id="KW-1185">Reference proteome</keyword>